<keyword evidence="2" id="KW-1185">Reference proteome</keyword>
<comment type="caution">
    <text evidence="1">The sequence shown here is derived from an EMBL/GenBank/DDBJ whole genome shotgun (WGS) entry which is preliminary data.</text>
</comment>
<dbReference type="Proteomes" id="UP001610818">
    <property type="component" value="Unassembled WGS sequence"/>
</dbReference>
<protein>
    <submittedName>
        <fullName evidence="1">Pep a2</fullName>
    </submittedName>
</protein>
<gene>
    <name evidence="1" type="ORF">ACH4F9_01810</name>
</gene>
<evidence type="ECO:0000313" key="1">
    <source>
        <dbReference type="EMBL" id="MFH8543729.1"/>
    </source>
</evidence>
<dbReference type="Gene3D" id="3.30.565.10">
    <property type="entry name" value="Histidine kinase-like ATPase, C-terminal domain"/>
    <property type="match status" value="1"/>
</dbReference>
<dbReference type="RefSeq" id="WP_397706972.1">
    <property type="nucleotide sequence ID" value="NZ_JBIRGN010000001.1"/>
</dbReference>
<evidence type="ECO:0000313" key="2">
    <source>
        <dbReference type="Proteomes" id="UP001610818"/>
    </source>
</evidence>
<accession>A0ABW7QHK0</accession>
<proteinExistence type="predicted"/>
<reference evidence="1 2" key="1">
    <citation type="submission" date="2024-10" db="EMBL/GenBank/DDBJ databases">
        <title>The Natural Products Discovery Center: Release of the First 8490 Sequenced Strains for Exploring Actinobacteria Biosynthetic Diversity.</title>
        <authorList>
            <person name="Kalkreuter E."/>
            <person name="Kautsar S.A."/>
            <person name="Yang D."/>
            <person name="Bader C.D."/>
            <person name="Teijaro C.N."/>
            <person name="Fluegel L."/>
            <person name="Davis C.M."/>
            <person name="Simpson J.R."/>
            <person name="Lauterbach L."/>
            <person name="Steele A.D."/>
            <person name="Gui C."/>
            <person name="Meng S."/>
            <person name="Li G."/>
            <person name="Viehrig K."/>
            <person name="Ye F."/>
            <person name="Su P."/>
            <person name="Kiefer A.F."/>
            <person name="Nichols A."/>
            <person name="Cepeda A.J."/>
            <person name="Yan W."/>
            <person name="Fan B."/>
            <person name="Jiang Y."/>
            <person name="Adhikari A."/>
            <person name="Zheng C.-J."/>
            <person name="Schuster L."/>
            <person name="Cowan T.M."/>
            <person name="Smanski M.J."/>
            <person name="Chevrette M.G."/>
            <person name="De Carvalho L.P.S."/>
            <person name="Shen B."/>
        </authorList>
    </citation>
    <scope>NUCLEOTIDE SEQUENCE [LARGE SCALE GENOMIC DNA]</scope>
    <source>
        <strain evidence="1 2">NPDC017990</strain>
    </source>
</reference>
<name>A0ABW7QHK0_9ACTN</name>
<dbReference type="EMBL" id="JBIRGQ010000001">
    <property type="protein sequence ID" value="MFH8543729.1"/>
    <property type="molecule type" value="Genomic_DNA"/>
</dbReference>
<sequence length="207" mass="22025">MKSAIPCYYHLDVEVGPERIEQVRRILVAHLKHWGLAAHVEPVGYCTGVLLRAIEEHGADKKAVVEMWWNGQHLITAVWDSNPELPQRHYGPQGCLTQIAALSDGWGSCPATDGKIIWFSRRVRAVEHARLSPAMPGPTLLEALEVPREVPVAALAGPPEAEPLAAAAAAASATAPGDGAAGAHALRPDGARVMMREPVTAASSPPV</sequence>
<dbReference type="InterPro" id="IPR036890">
    <property type="entry name" value="HATPase_C_sf"/>
</dbReference>
<organism evidence="1 2">
    <name type="scientific">Streptomyces longisporoflavus</name>
    <dbReference type="NCBI Taxonomy" id="28044"/>
    <lineage>
        <taxon>Bacteria</taxon>
        <taxon>Bacillati</taxon>
        <taxon>Actinomycetota</taxon>
        <taxon>Actinomycetes</taxon>
        <taxon>Kitasatosporales</taxon>
        <taxon>Streptomycetaceae</taxon>
        <taxon>Streptomyces</taxon>
    </lineage>
</organism>